<dbReference type="EMBL" id="LHYD01000004">
    <property type="protein sequence ID" value="KXB05625.1"/>
    <property type="molecule type" value="Genomic_DNA"/>
</dbReference>
<evidence type="ECO:0000313" key="1">
    <source>
        <dbReference type="EMBL" id="KXB05625.1"/>
    </source>
</evidence>
<dbReference type="AlphaFoldDB" id="A0A133VGT6"/>
<evidence type="ECO:0000313" key="2">
    <source>
        <dbReference type="Proteomes" id="UP000070311"/>
    </source>
</evidence>
<dbReference type="Proteomes" id="UP000070311">
    <property type="component" value="Unassembled WGS sequence"/>
</dbReference>
<proteinExistence type="predicted"/>
<accession>A0A133VGT6</accession>
<keyword evidence="2" id="KW-1185">Reference proteome</keyword>
<gene>
    <name evidence="1" type="ORF">AKJ50_00430</name>
</gene>
<organism evidence="1 2">
    <name type="scientific">candidate division MSBL1 archaeon SCGC-AAA382A13</name>
    <dbReference type="NCBI Taxonomy" id="1698279"/>
    <lineage>
        <taxon>Archaea</taxon>
        <taxon>Methanobacteriati</taxon>
        <taxon>Methanobacteriota</taxon>
        <taxon>candidate division MSBL1</taxon>
    </lineage>
</organism>
<sequence length="78" mass="9411">MACKKFVNSNLPNIFFDLELEKAYQLEDFHEIGRLLRNHKTFFTDEIEQQLDIDHYYSNSEKAILRNLSRRNSSKKEE</sequence>
<reference evidence="1 2" key="1">
    <citation type="journal article" date="2016" name="Sci. Rep.">
        <title>Metabolic traits of an uncultured archaeal lineage -MSBL1- from brine pools of the Red Sea.</title>
        <authorList>
            <person name="Mwirichia R."/>
            <person name="Alam I."/>
            <person name="Rashid M."/>
            <person name="Vinu M."/>
            <person name="Ba-Alawi W."/>
            <person name="Anthony Kamau A."/>
            <person name="Kamanda Ngugi D."/>
            <person name="Goker M."/>
            <person name="Klenk H.P."/>
            <person name="Bajic V."/>
            <person name="Stingl U."/>
        </authorList>
    </citation>
    <scope>NUCLEOTIDE SEQUENCE [LARGE SCALE GENOMIC DNA]</scope>
    <source>
        <strain evidence="1">SCGC-AAA382A13</strain>
    </source>
</reference>
<name>A0A133VGT6_9EURY</name>
<protein>
    <submittedName>
        <fullName evidence="1">Uncharacterized protein</fullName>
    </submittedName>
</protein>
<comment type="caution">
    <text evidence="1">The sequence shown here is derived from an EMBL/GenBank/DDBJ whole genome shotgun (WGS) entry which is preliminary data.</text>
</comment>